<evidence type="ECO:0000313" key="1">
    <source>
        <dbReference type="EMBL" id="KIO45946.1"/>
    </source>
</evidence>
<accession>A0A0C3RG94</accession>
<dbReference type="EMBL" id="JPIU01000037">
    <property type="protein sequence ID" value="KIO45946.1"/>
    <property type="molecule type" value="Genomic_DNA"/>
</dbReference>
<organism evidence="1 2">
    <name type="scientific">Sanguibacteroides justesenii</name>
    <dbReference type="NCBI Taxonomy" id="1547597"/>
    <lineage>
        <taxon>Bacteria</taxon>
        <taxon>Pseudomonadati</taxon>
        <taxon>Bacteroidota</taxon>
        <taxon>Bacteroidia</taxon>
        <taxon>Bacteroidales</taxon>
        <taxon>Porphyromonadaceae</taxon>
        <taxon>Sanguibacteroides</taxon>
    </lineage>
</organism>
<name>A0A0C3RG94_9PORP</name>
<sequence length="60" mass="6930">MQRDEFFMLLQLFSIFDALGVATTDFSSREYLYDFYRNHNCPASVCGSPFGHGKGQVEER</sequence>
<protein>
    <submittedName>
        <fullName evidence="1">Uncharacterized protein</fullName>
    </submittedName>
</protein>
<keyword evidence="2" id="KW-1185">Reference proteome</keyword>
<proteinExistence type="predicted"/>
<reference evidence="1 2" key="1">
    <citation type="submission" date="2014-07" db="EMBL/GenBank/DDBJ databases">
        <title>Porphyromonadaceae bacterium OUH 308042 = ATCC BAA-2681 = DSM 28342 draft genome.</title>
        <authorList>
            <person name="Sydenham T.V."/>
            <person name="Hasman H."/>
            <person name="Justensen U.S."/>
        </authorList>
    </citation>
    <scope>NUCLEOTIDE SEQUENCE [LARGE SCALE GENOMIC DNA]</scope>
    <source>
        <strain evidence="1 2">OUH 308042</strain>
    </source>
</reference>
<evidence type="ECO:0000313" key="2">
    <source>
        <dbReference type="Proteomes" id="UP000031980"/>
    </source>
</evidence>
<dbReference type="AlphaFoldDB" id="A0A0C3RG94"/>
<dbReference type="Proteomes" id="UP000031980">
    <property type="component" value="Unassembled WGS sequence"/>
</dbReference>
<comment type="caution">
    <text evidence="1">The sequence shown here is derived from an EMBL/GenBank/DDBJ whole genome shotgun (WGS) entry which is preliminary data.</text>
</comment>
<gene>
    <name evidence="1" type="ORF">BA92_05745</name>
</gene>